<protein>
    <submittedName>
        <fullName evidence="1">TetR family transcriptional regulator</fullName>
    </submittedName>
</protein>
<dbReference type="InterPro" id="IPR009057">
    <property type="entry name" value="Homeodomain-like_sf"/>
</dbReference>
<dbReference type="InterPro" id="IPR036271">
    <property type="entry name" value="Tet_transcr_reg_TetR-rel_C_sf"/>
</dbReference>
<dbReference type="EMBL" id="CP020715">
    <property type="protein sequence ID" value="ARJ06548.1"/>
    <property type="molecule type" value="Genomic_DNA"/>
</dbReference>
<keyword evidence="2" id="KW-1185">Reference proteome</keyword>
<evidence type="ECO:0000313" key="2">
    <source>
        <dbReference type="Proteomes" id="UP000192775"/>
    </source>
</evidence>
<proteinExistence type="predicted"/>
<dbReference type="STRING" id="1619308.B5808_15960"/>
<dbReference type="Proteomes" id="UP000192775">
    <property type="component" value="Chromosome"/>
</dbReference>
<dbReference type="Pfam" id="PF00440">
    <property type="entry name" value="TetR_N"/>
    <property type="match status" value="1"/>
</dbReference>
<dbReference type="Pfam" id="PF16925">
    <property type="entry name" value="TetR_C_13"/>
    <property type="match status" value="1"/>
</dbReference>
<dbReference type="KEGG" id="cphy:B5808_15960"/>
<name>A0A1X9LQG1_9MICO</name>
<dbReference type="PANTHER" id="PTHR47506">
    <property type="entry name" value="TRANSCRIPTIONAL REGULATORY PROTEIN"/>
    <property type="match status" value="1"/>
</dbReference>
<gene>
    <name evidence="1" type="ORF">B5808_15960</name>
</gene>
<dbReference type="SUPFAM" id="SSF48498">
    <property type="entry name" value="Tetracyclin repressor-like, C-terminal domain"/>
    <property type="match status" value="1"/>
</dbReference>
<reference evidence="1 2" key="1">
    <citation type="submission" date="2017-04" db="EMBL/GenBank/DDBJ databases">
        <authorList>
            <person name="Afonso C.L."/>
            <person name="Miller P.J."/>
            <person name="Scott M.A."/>
            <person name="Spackman E."/>
            <person name="Goraichik I."/>
            <person name="Dimitrov K.M."/>
            <person name="Suarez D.L."/>
            <person name="Swayne D.E."/>
        </authorList>
    </citation>
    <scope>NUCLEOTIDE SEQUENCE [LARGE SCALE GENOMIC DNA]</scope>
    <source>
        <strain evidence="2">XA(T)</strain>
    </source>
</reference>
<dbReference type="PROSITE" id="PS50977">
    <property type="entry name" value="HTH_TETR_2"/>
    <property type="match status" value="1"/>
</dbReference>
<organism evidence="1 2">
    <name type="scientific">Cnuibacter physcomitrellae</name>
    <dbReference type="NCBI Taxonomy" id="1619308"/>
    <lineage>
        <taxon>Bacteria</taxon>
        <taxon>Bacillati</taxon>
        <taxon>Actinomycetota</taxon>
        <taxon>Actinomycetes</taxon>
        <taxon>Micrococcales</taxon>
        <taxon>Microbacteriaceae</taxon>
        <taxon>Cnuibacter</taxon>
    </lineage>
</organism>
<sequence>MQVDDTVDSTPPAGPVPRSDTRARILAAANDLFYAQGIRATSADRIIEQVGITKVTFYRHFRTKSDLVVAYLQQQAAAERGWIESARHEGDPVGSLRSLATGIGAASCSPGFRGCPFINAAAEFSDPDDPVREAVQVHRDWTRDQFASIAADAGVPDPEATARQLMILRDGAMVNGYLGDPETVADSLGAGFAAILARA</sequence>
<dbReference type="Gene3D" id="1.10.357.10">
    <property type="entry name" value="Tetracycline Repressor, domain 2"/>
    <property type="match status" value="1"/>
</dbReference>
<dbReference type="PANTHER" id="PTHR47506:SF1">
    <property type="entry name" value="HTH-TYPE TRANSCRIPTIONAL REGULATOR YJDC"/>
    <property type="match status" value="1"/>
</dbReference>
<dbReference type="PRINTS" id="PR00455">
    <property type="entry name" value="HTHTETR"/>
</dbReference>
<evidence type="ECO:0000313" key="1">
    <source>
        <dbReference type="EMBL" id="ARJ06548.1"/>
    </source>
</evidence>
<dbReference type="RefSeq" id="WP_085020686.1">
    <property type="nucleotide sequence ID" value="NZ_BMHD01000001.1"/>
</dbReference>
<accession>A0A1X9LQG1</accession>
<dbReference type="InterPro" id="IPR001647">
    <property type="entry name" value="HTH_TetR"/>
</dbReference>
<dbReference type="SUPFAM" id="SSF46689">
    <property type="entry name" value="Homeodomain-like"/>
    <property type="match status" value="1"/>
</dbReference>
<dbReference type="AlphaFoldDB" id="A0A1X9LQG1"/>
<dbReference type="InterPro" id="IPR011075">
    <property type="entry name" value="TetR_C"/>
</dbReference>
<dbReference type="GO" id="GO:0003677">
    <property type="term" value="F:DNA binding"/>
    <property type="evidence" value="ECO:0007669"/>
    <property type="project" value="UniProtKB-UniRule"/>
</dbReference>